<name>A0A1D9LCA5_9NEIS</name>
<proteinExistence type="predicted"/>
<gene>
    <name evidence="1" type="ORF">BKX93_01585</name>
</gene>
<sequence length="65" mass="7653">MQMLEVLMEGQPPEYARSKLLLHTQIESKALANEGFDGLLFQYSDMCKSLMEDPDSRMHYWLEKK</sequence>
<protein>
    <submittedName>
        <fullName evidence="1">Uncharacterized protein</fullName>
    </submittedName>
</protein>
<reference evidence="1 2" key="1">
    <citation type="submission" date="2016-10" db="EMBL/GenBank/DDBJ databases">
        <title>Chromobacterium muskegensis sp. nov., an insecticidal bacterium isolated from Sphagnum bogs.</title>
        <authorList>
            <person name="Sparks M.E."/>
            <person name="Blackburn M.B."/>
            <person name="Gundersen-Rindal D.E."/>
            <person name="Mitchell A."/>
            <person name="Farrar R."/>
            <person name="Kuhar D."/>
        </authorList>
    </citation>
    <scope>NUCLEOTIDE SEQUENCE [LARGE SCALE GENOMIC DNA]</scope>
    <source>
        <strain evidence="1 2">21-1</strain>
    </source>
</reference>
<dbReference type="EMBL" id="CP017707">
    <property type="protein sequence ID" value="AOZ48814.1"/>
    <property type="molecule type" value="Genomic_DNA"/>
</dbReference>
<dbReference type="KEGG" id="cvc:BKX93_01585"/>
<dbReference type="Proteomes" id="UP000178776">
    <property type="component" value="Chromosome"/>
</dbReference>
<accession>A0A1D9LCA5</accession>
<organism evidence="1 2">
    <name type="scientific">Chromobacterium vaccinii</name>
    <dbReference type="NCBI Taxonomy" id="1108595"/>
    <lineage>
        <taxon>Bacteria</taxon>
        <taxon>Pseudomonadati</taxon>
        <taxon>Pseudomonadota</taxon>
        <taxon>Betaproteobacteria</taxon>
        <taxon>Neisseriales</taxon>
        <taxon>Chromobacteriaceae</taxon>
        <taxon>Chromobacterium</taxon>
    </lineage>
</organism>
<evidence type="ECO:0000313" key="2">
    <source>
        <dbReference type="Proteomes" id="UP000178776"/>
    </source>
</evidence>
<evidence type="ECO:0000313" key="1">
    <source>
        <dbReference type="EMBL" id="AOZ48814.1"/>
    </source>
</evidence>
<dbReference type="AlphaFoldDB" id="A0A1D9LCA5"/>
<dbReference type="STRING" id="1108595.BKX93_01585"/>